<protein>
    <submittedName>
        <fullName evidence="2">Uncharacterized protein</fullName>
    </submittedName>
</protein>
<keyword evidence="1" id="KW-0812">Transmembrane</keyword>
<dbReference type="InterPro" id="IPR040410">
    <property type="entry name" value="UPF0658_Golgi"/>
</dbReference>
<keyword evidence="1" id="KW-1133">Transmembrane helix</keyword>
<feature type="transmembrane region" description="Helical" evidence="1">
    <location>
        <begin position="20"/>
        <end position="40"/>
    </location>
</feature>
<evidence type="ECO:0000256" key="1">
    <source>
        <dbReference type="SAM" id="Phobius"/>
    </source>
</evidence>
<dbReference type="PANTHER" id="PTHR34391">
    <property type="entry name" value="UPF0658 GOLGI APPARATUS MEMBRANE PROTEIN C1952.10C-RELATED"/>
    <property type="match status" value="1"/>
</dbReference>
<proteinExistence type="predicted"/>
<dbReference type="EMBL" id="JASJQH010001098">
    <property type="protein sequence ID" value="KAK9762085.1"/>
    <property type="molecule type" value="Genomic_DNA"/>
</dbReference>
<keyword evidence="3" id="KW-1185">Reference proteome</keyword>
<accession>A0ABR2WKR1</accession>
<name>A0ABR2WKR1_9FUNG</name>
<evidence type="ECO:0000313" key="2">
    <source>
        <dbReference type="EMBL" id="KAK9762085.1"/>
    </source>
</evidence>
<feature type="transmembrane region" description="Helical" evidence="1">
    <location>
        <begin position="250"/>
        <end position="268"/>
    </location>
</feature>
<feature type="transmembrane region" description="Helical" evidence="1">
    <location>
        <begin position="187"/>
        <end position="216"/>
    </location>
</feature>
<feature type="transmembrane region" description="Helical" evidence="1">
    <location>
        <begin position="66"/>
        <end position="87"/>
    </location>
</feature>
<sequence>MKQLSSLADRWLGTSKYVRISMLFSLLQAVVISTLEYIVYSLHLKQLSAYDQKNIPNSANDQALRIYYILFIVSQVFQLILCLDATYNKNTIQVIALAIFNFLSLGYAILQHIQAQNIINSKKDIADIYPNYTSSRNLQYAIIALMLIFSLNFAYQAYQLYQEYGWNIYKKIGADLRMRSMYKVYQILLMLLKLDIFFLLGFSVQYLVLVIVPAISSRSDELIIHVTVSLCGTISMMILSFWALRAENRFGIIVFMLACFVTLGYLIYKLVIMYTPDGSLSYQCRRAGASFNPDCDRFAGSRYFLTFFAVVCFLLGFATVVVTYKALRNFGQGLKQHINHTAVNRNGSLNLDSPEAQKRWSID</sequence>
<feature type="transmembrane region" description="Helical" evidence="1">
    <location>
        <begin position="140"/>
        <end position="161"/>
    </location>
</feature>
<feature type="transmembrane region" description="Helical" evidence="1">
    <location>
        <begin position="303"/>
        <end position="327"/>
    </location>
</feature>
<dbReference type="PANTHER" id="PTHR34391:SF1">
    <property type="entry name" value="UPF0658 GOLGI APPARATUS MEMBRANE PROTEIN C1952.10C-RELATED"/>
    <property type="match status" value="1"/>
</dbReference>
<dbReference type="Proteomes" id="UP001479436">
    <property type="component" value="Unassembled WGS sequence"/>
</dbReference>
<comment type="caution">
    <text evidence="2">The sequence shown here is derived from an EMBL/GenBank/DDBJ whole genome shotgun (WGS) entry which is preliminary data.</text>
</comment>
<organism evidence="2 3">
    <name type="scientific">Basidiobolus ranarum</name>
    <dbReference type="NCBI Taxonomy" id="34480"/>
    <lineage>
        <taxon>Eukaryota</taxon>
        <taxon>Fungi</taxon>
        <taxon>Fungi incertae sedis</taxon>
        <taxon>Zoopagomycota</taxon>
        <taxon>Entomophthoromycotina</taxon>
        <taxon>Basidiobolomycetes</taxon>
        <taxon>Basidiobolales</taxon>
        <taxon>Basidiobolaceae</taxon>
        <taxon>Basidiobolus</taxon>
    </lineage>
</organism>
<gene>
    <name evidence="2" type="ORF">K7432_012512</name>
</gene>
<reference evidence="2 3" key="1">
    <citation type="submission" date="2023-04" db="EMBL/GenBank/DDBJ databases">
        <title>Genome of Basidiobolus ranarum AG-B5.</title>
        <authorList>
            <person name="Stajich J.E."/>
            <person name="Carter-House D."/>
            <person name="Gryganskyi A."/>
        </authorList>
    </citation>
    <scope>NUCLEOTIDE SEQUENCE [LARGE SCALE GENOMIC DNA]</scope>
    <source>
        <strain evidence="2 3">AG-B5</strain>
    </source>
</reference>
<keyword evidence="1" id="KW-0472">Membrane</keyword>
<feature type="transmembrane region" description="Helical" evidence="1">
    <location>
        <begin position="222"/>
        <end position="243"/>
    </location>
</feature>
<feature type="transmembrane region" description="Helical" evidence="1">
    <location>
        <begin position="94"/>
        <end position="113"/>
    </location>
</feature>
<evidence type="ECO:0000313" key="3">
    <source>
        <dbReference type="Proteomes" id="UP001479436"/>
    </source>
</evidence>